<dbReference type="AlphaFoldDB" id="A0A8J6NT88"/>
<evidence type="ECO:0000313" key="2">
    <source>
        <dbReference type="EMBL" id="MBC8431698.1"/>
    </source>
</evidence>
<dbReference type="EMBL" id="JACNIG010000165">
    <property type="protein sequence ID" value="MBC8431698.1"/>
    <property type="molecule type" value="Genomic_DNA"/>
</dbReference>
<reference evidence="2 3" key="1">
    <citation type="submission" date="2020-08" db="EMBL/GenBank/DDBJ databases">
        <title>Bridging the membrane lipid divide: bacteria of the FCB group superphylum have the potential to synthesize archaeal ether lipids.</title>
        <authorList>
            <person name="Villanueva L."/>
            <person name="Von Meijenfeldt F.A.B."/>
            <person name="Westbye A.B."/>
            <person name="Yadav S."/>
            <person name="Hopmans E.C."/>
            <person name="Dutilh B.E."/>
            <person name="Sinninghe Damste J.S."/>
        </authorList>
    </citation>
    <scope>NUCLEOTIDE SEQUENCE [LARGE SCALE GENOMIC DNA]</scope>
    <source>
        <strain evidence="2">NIOZ-UU17</strain>
    </source>
</reference>
<evidence type="ECO:0000256" key="1">
    <source>
        <dbReference type="SAM" id="Coils"/>
    </source>
</evidence>
<comment type="caution">
    <text evidence="2">The sequence shown here is derived from an EMBL/GenBank/DDBJ whole genome shotgun (WGS) entry which is preliminary data.</text>
</comment>
<proteinExistence type="predicted"/>
<keyword evidence="1" id="KW-0175">Coiled coil</keyword>
<protein>
    <submittedName>
        <fullName evidence="2">Uncharacterized protein</fullName>
    </submittedName>
</protein>
<gene>
    <name evidence="2" type="ORF">H8D96_07235</name>
</gene>
<organism evidence="2 3">
    <name type="scientific">Candidatus Desulfatibia vada</name>
    <dbReference type="NCBI Taxonomy" id="2841696"/>
    <lineage>
        <taxon>Bacteria</taxon>
        <taxon>Pseudomonadati</taxon>
        <taxon>Thermodesulfobacteriota</taxon>
        <taxon>Desulfobacteria</taxon>
        <taxon>Desulfobacterales</taxon>
        <taxon>Desulfobacterales incertae sedis</taxon>
        <taxon>Candidatus Desulfatibia</taxon>
    </lineage>
</organism>
<evidence type="ECO:0000313" key="3">
    <source>
        <dbReference type="Proteomes" id="UP000605201"/>
    </source>
</evidence>
<dbReference type="Proteomes" id="UP000605201">
    <property type="component" value="Unassembled WGS sequence"/>
</dbReference>
<sequence>MRNTDLYSNAHIVVAAIRVLAHQKNAPPSIEDVCQTLSFSLEQGNFICNKLEEMQIIEIVEGSYGTRLFIKNHLKIEDIPRGDKVSGLEEELKKFQSSRKNFTKEIESFQAKQAKKQKDLFAELEKKLKQGTDPK</sequence>
<accession>A0A8J6NT88</accession>
<name>A0A8J6NT88_9BACT</name>
<feature type="coiled-coil region" evidence="1">
    <location>
        <begin position="85"/>
        <end position="112"/>
    </location>
</feature>